<gene>
    <name evidence="2" type="ORF">GGU10DRAFT_106825</name>
</gene>
<dbReference type="EMBL" id="MU793549">
    <property type="protein sequence ID" value="KAJ3781533.1"/>
    <property type="molecule type" value="Genomic_DNA"/>
</dbReference>
<feature type="region of interest" description="Disordered" evidence="1">
    <location>
        <begin position="1"/>
        <end position="32"/>
    </location>
</feature>
<sequence length="100" mass="10986">MTFFQSLDNRIHSSDSGPRPKTHLSGITHLSDSPIPPFIRFFDSSGNSSWAAYNMYSACTACQGLDSSILTWVEFRANCGSSLSNTTCVLCCLTQKFSFS</sequence>
<dbReference type="AlphaFoldDB" id="A0AA38NJH7"/>
<evidence type="ECO:0000313" key="3">
    <source>
        <dbReference type="Proteomes" id="UP001163798"/>
    </source>
</evidence>
<keyword evidence="3" id="KW-1185">Reference proteome</keyword>
<protein>
    <submittedName>
        <fullName evidence="2">Uncharacterized protein</fullName>
    </submittedName>
</protein>
<evidence type="ECO:0000313" key="2">
    <source>
        <dbReference type="EMBL" id="KAJ3781533.1"/>
    </source>
</evidence>
<reference evidence="2" key="1">
    <citation type="submission" date="2022-08" db="EMBL/GenBank/DDBJ databases">
        <authorList>
            <consortium name="DOE Joint Genome Institute"/>
            <person name="Min B."/>
            <person name="Riley R."/>
            <person name="Sierra-Patev S."/>
            <person name="Naranjo-Ortiz M."/>
            <person name="Looney B."/>
            <person name="Konkel Z."/>
            <person name="Slot J.C."/>
            <person name="Sakamoto Y."/>
            <person name="Steenwyk J.L."/>
            <person name="Rokas A."/>
            <person name="Carro J."/>
            <person name="Camarero S."/>
            <person name="Ferreira P."/>
            <person name="Molpeceres G."/>
            <person name="Ruiz-Duenas F.J."/>
            <person name="Serrano A."/>
            <person name="Henrissat B."/>
            <person name="Drula E."/>
            <person name="Hughes K.W."/>
            <person name="Mata J.L."/>
            <person name="Ishikawa N.K."/>
            <person name="Vargas-Isla R."/>
            <person name="Ushijima S."/>
            <person name="Smith C.A."/>
            <person name="Ahrendt S."/>
            <person name="Andreopoulos W."/>
            <person name="He G."/>
            <person name="Labutti K."/>
            <person name="Lipzen A."/>
            <person name="Ng V."/>
            <person name="Sandor L."/>
            <person name="Barry K."/>
            <person name="Martinez A.T."/>
            <person name="Xiao Y."/>
            <person name="Gibbons J.G."/>
            <person name="Terashima K."/>
            <person name="Hibbett D.S."/>
            <person name="Grigoriev I.V."/>
        </authorList>
    </citation>
    <scope>NUCLEOTIDE SEQUENCE</scope>
    <source>
        <strain evidence="2">TFB10291</strain>
    </source>
</reference>
<accession>A0AA38NJH7</accession>
<organism evidence="2 3">
    <name type="scientific">Lentinula aff. detonsa</name>
    <dbReference type="NCBI Taxonomy" id="2804958"/>
    <lineage>
        <taxon>Eukaryota</taxon>
        <taxon>Fungi</taxon>
        <taxon>Dikarya</taxon>
        <taxon>Basidiomycota</taxon>
        <taxon>Agaricomycotina</taxon>
        <taxon>Agaricomycetes</taxon>
        <taxon>Agaricomycetidae</taxon>
        <taxon>Agaricales</taxon>
        <taxon>Marasmiineae</taxon>
        <taxon>Omphalotaceae</taxon>
        <taxon>Lentinula</taxon>
    </lineage>
</organism>
<proteinExistence type="predicted"/>
<comment type="caution">
    <text evidence="2">The sequence shown here is derived from an EMBL/GenBank/DDBJ whole genome shotgun (WGS) entry which is preliminary data.</text>
</comment>
<name>A0AA38NJH7_9AGAR</name>
<evidence type="ECO:0000256" key="1">
    <source>
        <dbReference type="SAM" id="MobiDB-lite"/>
    </source>
</evidence>
<dbReference type="Proteomes" id="UP001163798">
    <property type="component" value="Unassembled WGS sequence"/>
</dbReference>